<dbReference type="Pfam" id="PF05488">
    <property type="entry name" value="PAAR_motif"/>
    <property type="match status" value="1"/>
</dbReference>
<proteinExistence type="predicted"/>
<dbReference type="InterPro" id="IPR008727">
    <property type="entry name" value="PAAR_motif"/>
</dbReference>
<evidence type="ECO:0000313" key="2">
    <source>
        <dbReference type="Proteomes" id="UP000244908"/>
    </source>
</evidence>
<protein>
    <submittedName>
        <fullName evidence="1">PAAR domain-containing protein</fullName>
    </submittedName>
</protein>
<dbReference type="AlphaFoldDB" id="A0A2Y9TW93"/>
<dbReference type="CDD" id="cd14744">
    <property type="entry name" value="PAAR_CT_2"/>
    <property type="match status" value="1"/>
</dbReference>
<dbReference type="OrthoDB" id="6860016at2"/>
<evidence type="ECO:0000313" key="1">
    <source>
        <dbReference type="EMBL" id="AWH87886.1"/>
    </source>
</evidence>
<accession>A0A2Y9TW93</accession>
<keyword evidence="2" id="KW-1185">Reference proteome</keyword>
<reference evidence="1 2" key="1">
    <citation type="journal article" date="2019" name="Int. J. Syst. Evol. Microbiol.">
        <title>Limnobaculum parvum gen. nov., sp. nov., isolated from a freshwater lake.</title>
        <authorList>
            <person name="Baek C."/>
            <person name="Shin S.K."/>
            <person name="Yi H."/>
        </authorList>
    </citation>
    <scope>NUCLEOTIDE SEQUENCE [LARGE SCALE GENOMIC DNA]</scope>
    <source>
        <strain evidence="1 2">HYN0051</strain>
    </source>
</reference>
<name>A0A2Y9TW93_9GAMM</name>
<dbReference type="Proteomes" id="UP000244908">
    <property type="component" value="Chromosome"/>
</dbReference>
<sequence>MKKVIRLNDITSHGGKVITATSSFNIDGVPVALINDLVSCPEHGINPIVECSRSFVENGKGIVVEQCKSACGSIVFSSQKNVIFE</sequence>
<dbReference type="Gene3D" id="2.60.200.60">
    <property type="match status" value="1"/>
</dbReference>
<dbReference type="RefSeq" id="WP_108899965.1">
    <property type="nucleotide sequence ID" value="NZ_CP029185.2"/>
</dbReference>
<gene>
    <name evidence="1" type="ORF">HYN51_04520</name>
</gene>
<organism evidence="1 2">
    <name type="scientific">Limnobaculum parvum</name>
    <dbReference type="NCBI Taxonomy" id="2172103"/>
    <lineage>
        <taxon>Bacteria</taxon>
        <taxon>Pseudomonadati</taxon>
        <taxon>Pseudomonadota</taxon>
        <taxon>Gammaproteobacteria</taxon>
        <taxon>Enterobacterales</taxon>
        <taxon>Budviciaceae</taxon>
        <taxon>Limnobaculum</taxon>
    </lineage>
</organism>
<dbReference type="KEGG" id="lpv:HYN51_04520"/>
<dbReference type="EMBL" id="CP029185">
    <property type="protein sequence ID" value="AWH87886.1"/>
    <property type="molecule type" value="Genomic_DNA"/>
</dbReference>